<dbReference type="InterPro" id="IPR029058">
    <property type="entry name" value="AB_hydrolase_fold"/>
</dbReference>
<dbReference type="GO" id="GO:0016787">
    <property type="term" value="F:hydrolase activity"/>
    <property type="evidence" value="ECO:0007669"/>
    <property type="project" value="UniProtKB-KW"/>
</dbReference>
<reference evidence="7" key="1">
    <citation type="journal article" date="2019" name="Int. J. Syst. Evol. Microbiol.">
        <title>The Global Catalogue of Microorganisms (GCM) 10K type strain sequencing project: providing services to taxonomists for standard genome sequencing and annotation.</title>
        <authorList>
            <consortium name="The Broad Institute Genomics Platform"/>
            <consortium name="The Broad Institute Genome Sequencing Center for Infectious Disease"/>
            <person name="Wu L."/>
            <person name="Ma J."/>
        </authorList>
    </citation>
    <scope>NUCLEOTIDE SEQUENCE [LARGE SCALE GENOMIC DNA]</scope>
    <source>
        <strain evidence="7">JCM 32206</strain>
    </source>
</reference>
<name>A0ABP8PAK2_9NOCA</name>
<dbReference type="SUPFAM" id="SSF53474">
    <property type="entry name" value="alpha/beta-Hydrolases"/>
    <property type="match status" value="1"/>
</dbReference>
<evidence type="ECO:0000256" key="3">
    <source>
        <dbReference type="PROSITE-ProRule" id="PRU10038"/>
    </source>
</evidence>
<dbReference type="RefSeq" id="WP_345347524.1">
    <property type="nucleotide sequence ID" value="NZ_BAABFB010000051.1"/>
</dbReference>
<keyword evidence="7" id="KW-1185">Reference proteome</keyword>
<evidence type="ECO:0000256" key="1">
    <source>
        <dbReference type="ARBA" id="ARBA00010515"/>
    </source>
</evidence>
<evidence type="ECO:0000259" key="5">
    <source>
        <dbReference type="Pfam" id="PF07859"/>
    </source>
</evidence>
<dbReference type="PANTHER" id="PTHR48081:SF30">
    <property type="entry name" value="ACETYL-HYDROLASE LIPR-RELATED"/>
    <property type="match status" value="1"/>
</dbReference>
<feature type="active site" evidence="3">
    <location>
        <position position="176"/>
    </location>
</feature>
<organism evidence="6 7">
    <name type="scientific">Rhodococcus olei</name>
    <dbReference type="NCBI Taxonomy" id="2161675"/>
    <lineage>
        <taxon>Bacteria</taxon>
        <taxon>Bacillati</taxon>
        <taxon>Actinomycetota</taxon>
        <taxon>Actinomycetes</taxon>
        <taxon>Mycobacteriales</taxon>
        <taxon>Nocardiaceae</taxon>
        <taxon>Rhodococcus</taxon>
    </lineage>
</organism>
<evidence type="ECO:0000256" key="4">
    <source>
        <dbReference type="SAM" id="MobiDB-lite"/>
    </source>
</evidence>
<dbReference type="PROSITE" id="PS01174">
    <property type="entry name" value="LIPASE_GDXG_SER"/>
    <property type="match status" value="1"/>
</dbReference>
<feature type="region of interest" description="Disordered" evidence="4">
    <location>
        <begin position="1"/>
        <end position="23"/>
    </location>
</feature>
<dbReference type="Pfam" id="PF07859">
    <property type="entry name" value="Abhydrolase_3"/>
    <property type="match status" value="1"/>
</dbReference>
<dbReference type="InterPro" id="IPR050300">
    <property type="entry name" value="GDXG_lipolytic_enzyme"/>
</dbReference>
<protein>
    <submittedName>
        <fullName evidence="6">Alpha/beta hydrolase</fullName>
    </submittedName>
</protein>
<dbReference type="InterPro" id="IPR013094">
    <property type="entry name" value="AB_hydrolase_3"/>
</dbReference>
<dbReference type="EMBL" id="BAABFB010000051">
    <property type="protein sequence ID" value="GAA4483144.1"/>
    <property type="molecule type" value="Genomic_DNA"/>
</dbReference>
<evidence type="ECO:0000256" key="2">
    <source>
        <dbReference type="ARBA" id="ARBA00022801"/>
    </source>
</evidence>
<dbReference type="PANTHER" id="PTHR48081">
    <property type="entry name" value="AB HYDROLASE SUPERFAMILY PROTEIN C4A8.06C"/>
    <property type="match status" value="1"/>
</dbReference>
<keyword evidence="2 6" id="KW-0378">Hydrolase</keyword>
<accession>A0ABP8PAK2</accession>
<gene>
    <name evidence="6" type="ORF">GCM10023094_34320</name>
</gene>
<comment type="similarity">
    <text evidence="1">Belongs to the 'GDXG' lipolytic enzyme family.</text>
</comment>
<evidence type="ECO:0000313" key="7">
    <source>
        <dbReference type="Proteomes" id="UP001501183"/>
    </source>
</evidence>
<feature type="domain" description="Alpha/beta hydrolase fold-3" evidence="5">
    <location>
        <begin position="102"/>
        <end position="307"/>
    </location>
</feature>
<dbReference type="Proteomes" id="UP001501183">
    <property type="component" value="Unassembled WGS sequence"/>
</dbReference>
<dbReference type="Gene3D" id="3.40.50.1820">
    <property type="entry name" value="alpha/beta hydrolase"/>
    <property type="match status" value="1"/>
</dbReference>
<evidence type="ECO:0000313" key="6">
    <source>
        <dbReference type="EMBL" id="GAA4483144.1"/>
    </source>
</evidence>
<sequence length="351" mass="38177">MVVRTPAVREHPDQLPAGRPTPHIHRGVSLRSRALVLGARLGMGPVVRVWMAAPEFGWPLDWLDAAAGLLPRPRHTQVRPVALPNCSAERVSTPSSVAGRAILYLHGGAFLAGGLNTHRALVSCLSTSAGAPVLHVGYRMLPRHTIGSAVSDAVDGYRWLLQRGYRGSEIVVSGDSAGGYLAFMAALSMPRLGLPKPAGVVAISPITDLRPRTEAIADTPTWPVFPPSTLHVFSRYLTRAQSRITVKGEAELLISPIAEDLRDLPPVMIHAGANEILRMDAERMTDRLLRSGVPCDLHVWEGQMHAFPVVANATRESRGAIRSIGRFVRDVTSAPDRPLPNRHRERLALHR</sequence>
<comment type="caution">
    <text evidence="6">The sequence shown here is derived from an EMBL/GenBank/DDBJ whole genome shotgun (WGS) entry which is preliminary data.</text>
</comment>
<proteinExistence type="inferred from homology"/>
<dbReference type="InterPro" id="IPR033140">
    <property type="entry name" value="Lipase_GDXG_put_SER_AS"/>
</dbReference>